<dbReference type="EMBL" id="QFBC01000006">
    <property type="protein sequence ID" value="PWE55509.1"/>
    <property type="molecule type" value="Genomic_DNA"/>
</dbReference>
<reference evidence="1 2" key="1">
    <citation type="submission" date="2018-05" db="EMBL/GenBank/DDBJ databases">
        <title>The draft genome of strain NS-104.</title>
        <authorList>
            <person name="Hang P."/>
            <person name="Jiang J."/>
        </authorList>
    </citation>
    <scope>NUCLEOTIDE SEQUENCE [LARGE SCALE GENOMIC DNA]</scope>
    <source>
        <strain evidence="1 2">NS-104</strain>
    </source>
</reference>
<evidence type="ECO:0000313" key="1">
    <source>
        <dbReference type="EMBL" id="PWE55509.1"/>
    </source>
</evidence>
<name>A0A2U2DQL2_9HYPH</name>
<evidence type="ECO:0008006" key="3">
    <source>
        <dbReference type="Google" id="ProtNLM"/>
    </source>
</evidence>
<dbReference type="RefSeq" id="WP_109459208.1">
    <property type="nucleotide sequence ID" value="NZ_QFBC01000006.1"/>
</dbReference>
<organism evidence="1 2">
    <name type="scientific">Metarhizobium album</name>
    <dbReference type="NCBI Taxonomy" id="2182425"/>
    <lineage>
        <taxon>Bacteria</taxon>
        <taxon>Pseudomonadati</taxon>
        <taxon>Pseudomonadota</taxon>
        <taxon>Alphaproteobacteria</taxon>
        <taxon>Hyphomicrobiales</taxon>
        <taxon>Rhizobiaceae</taxon>
        <taxon>Metarhizobium</taxon>
    </lineage>
</organism>
<dbReference type="Proteomes" id="UP000245252">
    <property type="component" value="Unassembled WGS sequence"/>
</dbReference>
<sequence>MKTLSAHAAGDVASDLQDYRPLFPFATLKAVGHPVFRSQEARDYACLLDLDRDVVSWQPFTYQIADDVGQRRLRHHVDFMVQTMTERLMVEVCTGDDEASEWLENVLAMAGYRYQLVRFSDLNPVRLHNARDLVRYARYEATLGDRIRVLAALEEMGTLTLTECLTAVCEGRAMETIASLILRGHLDVDVDENLLGPDTVVRPRAK</sequence>
<comment type="caution">
    <text evidence="1">The sequence shown here is derived from an EMBL/GenBank/DDBJ whole genome shotgun (WGS) entry which is preliminary data.</text>
</comment>
<proteinExistence type="predicted"/>
<accession>A0A2U2DQL2</accession>
<keyword evidence="2" id="KW-1185">Reference proteome</keyword>
<protein>
    <recommendedName>
        <fullName evidence="3">TnsA endonuclease N-terminal domain-containing protein</fullName>
    </recommendedName>
</protein>
<dbReference type="AlphaFoldDB" id="A0A2U2DQL2"/>
<evidence type="ECO:0000313" key="2">
    <source>
        <dbReference type="Proteomes" id="UP000245252"/>
    </source>
</evidence>
<dbReference type="OrthoDB" id="7909136at2"/>
<gene>
    <name evidence="1" type="ORF">DEM27_15785</name>
</gene>